<dbReference type="EMBL" id="OQ709211">
    <property type="protein sequence ID" value="WGH21059.1"/>
    <property type="molecule type" value="Genomic_DNA"/>
</dbReference>
<proteinExistence type="predicted"/>
<dbReference type="Pfam" id="PF16793">
    <property type="entry name" value="RepB_primase"/>
    <property type="match status" value="1"/>
</dbReference>
<protein>
    <submittedName>
        <fullName evidence="2">DNA primase/helicase</fullName>
    </submittedName>
</protein>
<dbReference type="SUPFAM" id="SSF52540">
    <property type="entry name" value="P-loop containing nucleoside triphosphate hydrolases"/>
    <property type="match status" value="1"/>
</dbReference>
<dbReference type="InterPro" id="IPR027417">
    <property type="entry name" value="P-loop_NTPase"/>
</dbReference>
<gene>
    <name evidence="2" type="primary">53</name>
    <name evidence="2" type="ORF">SEA_AZIRA_53</name>
</gene>
<dbReference type="RefSeq" id="YP_010842456.1">
    <property type="nucleotide sequence ID" value="NC_079140.1"/>
</dbReference>
<dbReference type="InterPro" id="IPR039459">
    <property type="entry name" value="RepB-like_DNA_primase_dom"/>
</dbReference>
<dbReference type="KEGG" id="vg:80559247"/>
<reference evidence="2 3" key="1">
    <citation type="submission" date="2023-03" db="EMBL/GenBank/DDBJ databases">
        <authorList>
            <person name="McGarrah C.E.E."/>
            <person name="Algarin-Martinez E.D."/>
            <person name="Cavasini M.E.D."/>
            <person name="Correa V."/>
            <person name="Danielson D.F."/>
            <person name="Dean W.R."/>
            <person name="French J.L."/>
            <person name="Gaskin N."/>
            <person name="Jain U."/>
            <person name="Janvier J."/>
            <person name="Macumber B.M."/>
            <person name="Martini F.K."/>
            <person name="Mazzei S.G."/>
            <person name="Mujica J.M."/>
            <person name="Odegaard O."/>
            <person name="Quarterman C."/>
            <person name="Rand T.M."/>
            <person name="Seidensticker N.S."/>
            <person name="Serrano T."/>
            <person name="Soltys A."/>
            <person name="Ungrey M.D."/>
            <person name="Pollenz R.S."/>
            <person name="Russell D.A."/>
            <person name="Jacobs-Sera D."/>
            <person name="Hatfull G.F."/>
        </authorList>
    </citation>
    <scope>NUCLEOTIDE SEQUENCE [LARGE SCALE GENOMIC DNA]</scope>
</reference>
<organism evidence="2 3">
    <name type="scientific">Gordonia phage Azira</name>
    <dbReference type="NCBI Taxonomy" id="3035369"/>
    <lineage>
        <taxon>Viruses</taxon>
        <taxon>Duplodnaviria</taxon>
        <taxon>Heunggongvirae</taxon>
        <taxon>Uroviricota</taxon>
        <taxon>Caudoviricetes</taxon>
        <taxon>Aziravirus</taxon>
        <taxon>Aziravirus azira</taxon>
    </lineage>
</organism>
<evidence type="ECO:0000259" key="1">
    <source>
        <dbReference type="Pfam" id="PF16793"/>
    </source>
</evidence>
<dbReference type="Pfam" id="PF13481">
    <property type="entry name" value="AAA_25"/>
    <property type="match status" value="1"/>
</dbReference>
<evidence type="ECO:0000313" key="3">
    <source>
        <dbReference type="Proteomes" id="UP001223098"/>
    </source>
</evidence>
<feature type="domain" description="RepB-like DNA primase" evidence="1">
    <location>
        <begin position="87"/>
        <end position="173"/>
    </location>
</feature>
<dbReference type="Gene3D" id="3.30.70.1790">
    <property type="entry name" value="RepB DNA-primase, N-terminal domain"/>
    <property type="match status" value="1"/>
</dbReference>
<dbReference type="GeneID" id="80559247"/>
<name>A0AAF0GIF3_9CAUD</name>
<dbReference type="Proteomes" id="UP001223098">
    <property type="component" value="Segment"/>
</dbReference>
<sequence>MTLTPVDQMKVLKRIWKREGYVFLPWIPAAQARVKEQRRANWNEGPAFRWPADKPKILDHLAEHKNDDLYFAPMVFSEPTRRSEFALTGNRLWADLDEVDPRDVDAFYHPTIAWETSPGRYAGVWLINSDRTNVTAPGRENHKLTTYLGADPSGWDTTQLLRVPGSANNKPGKPRGTRGALLWADREIHGWSKFDDLPDVKVAHTEDVMDEQLLSGIDRHAVWGRVKAKVHKGIRKFMAMRDTGDYDRSDVLWQIERELADAGCTLPEIVAIIRPTVWNKFAGRQDEVKRLMTESSKAISQRADSADVYEEEGEKPNLLPFWEMDEYLNAPDPEWLVPDMIPAGGCGFVAGIPKSMKSWISLDLAISLTTGEPWLENPIPVPENVLYIQEEDPVVLVRDRHNTIASSKDPKWSLDAMPLQSYPANLYMSIYSGFDGTELSWQTWLADTIRDYDIKMVIMDTLATIAPGVDIDSGREVKGELLDPIKDIARDTGAAILIVHHMTKSAVSDRAGQNMAGSGQIHAWADYGVYVTNKEERTGTATITFNHETKYTGSNTMKFTVDGLDDKRWSPTMVRGEDQAHTTPNRSQASMKEAVGNPASVDPLGADLDLSASARLKRAYVKVRAESAMADHEPLDVHDVMEVMGLSKNAVMKLIQAVNTDYPDVKPDLAL</sequence>
<accession>A0AAF0GIF3</accession>
<dbReference type="Gene3D" id="3.40.50.300">
    <property type="entry name" value="P-loop containing nucleotide triphosphate hydrolases"/>
    <property type="match status" value="1"/>
</dbReference>
<evidence type="ECO:0000313" key="2">
    <source>
        <dbReference type="EMBL" id="WGH21059.1"/>
    </source>
</evidence>
<keyword evidence="3" id="KW-1185">Reference proteome</keyword>